<evidence type="ECO:0000259" key="6">
    <source>
        <dbReference type="PROSITE" id="PS50901"/>
    </source>
</evidence>
<evidence type="ECO:0000313" key="8">
    <source>
        <dbReference type="Proteomes" id="UP000823660"/>
    </source>
</evidence>
<accession>A0A9D9I7H1</accession>
<organism evidence="7 8">
    <name type="scientific">Candidatus Cryptobacteroides faecipullorum</name>
    <dbReference type="NCBI Taxonomy" id="2840764"/>
    <lineage>
        <taxon>Bacteria</taxon>
        <taxon>Pseudomonadati</taxon>
        <taxon>Bacteroidota</taxon>
        <taxon>Bacteroidia</taxon>
        <taxon>Bacteroidales</taxon>
        <taxon>Candidatus Cryptobacteroides</taxon>
    </lineage>
</organism>
<reference evidence="7" key="2">
    <citation type="journal article" date="2021" name="PeerJ">
        <title>Extensive microbial diversity within the chicken gut microbiome revealed by metagenomics and culture.</title>
        <authorList>
            <person name="Gilroy R."/>
            <person name="Ravi A."/>
            <person name="Getino M."/>
            <person name="Pursley I."/>
            <person name="Horton D.L."/>
            <person name="Alikhan N.F."/>
            <person name="Baker D."/>
            <person name="Gharbi K."/>
            <person name="Hall N."/>
            <person name="Watson M."/>
            <person name="Adriaenssens E.M."/>
            <person name="Foster-Nyarko E."/>
            <person name="Jarju S."/>
            <person name="Secka A."/>
            <person name="Antonio M."/>
            <person name="Oren A."/>
            <person name="Chaudhuri R.R."/>
            <person name="La Ragione R."/>
            <person name="Hildebrand F."/>
            <person name="Pallen M.J."/>
        </authorList>
    </citation>
    <scope>NUCLEOTIDE SEQUENCE</scope>
    <source>
        <strain evidence="7">B1-15692</strain>
    </source>
</reference>
<dbReference type="Pfam" id="PF01935">
    <property type="entry name" value="DUF87"/>
    <property type="match status" value="1"/>
</dbReference>
<keyword evidence="4" id="KW-0238">DNA-binding</keyword>
<dbReference type="PANTHER" id="PTHR22683">
    <property type="entry name" value="SPORULATION PROTEIN RELATED"/>
    <property type="match status" value="1"/>
</dbReference>
<dbReference type="AlphaFoldDB" id="A0A9D9I7H1"/>
<feature type="domain" description="FtsK" evidence="6">
    <location>
        <begin position="464"/>
        <end position="633"/>
    </location>
</feature>
<dbReference type="PROSITE" id="PS50901">
    <property type="entry name" value="FTSK"/>
    <property type="match status" value="1"/>
</dbReference>
<evidence type="ECO:0000256" key="2">
    <source>
        <dbReference type="ARBA" id="ARBA00022741"/>
    </source>
</evidence>
<sequence>MSSKYETYTPEQLEEHFSNYLMDSWSYSKVSCFARNEKAFEKHYIYMEPDRRSSSSVAGNAYHAALEEFFSVLQMSGNSRMPDIVPLEQVAFAYINDSVEANQWKLHKTTPTVDACIEDATKKAASLVRNFYGERDLYMSDLMEVTAVESRYEEWVTVNGVDIPLPCHAVIDLVVRLNDGRVVIIDHKGKGQYSDEKEVALVHGKQAITYVLAFEKATGIHVDGVWFIENKYTANKDGSPQLRKFEIWMDADSRRLYEAMLYEPLRRMIEAVSDPDYIYTVNDNDSLSDKAELYAFWARTMIAEVDDFNIPDGKKGIIEKRQRKIKDASLAMISPRVITGFSKEAASFISYDLSMTDMSNGEKIHHILMTFGMNTQVTEITGFSSDTYLLEVSAGVKIGNIYKYRKDIANALNVPTVRIPDDLAIHEGKSYVAIEASKRRTETLKWDVKYLQGHRIPVGMDNFRNVIYWDMDNHSTPHLLVCGSTGSGKSVELRSILEYALAAGVDDVTVFDPKYEFCDLASETVKVYNESEDMYRVIASMVADMQSRPSTKDRHLTLLVIDEFADIMDSKAPDKGGLTMEQYLKMLAQKGRSLGFRIIAATQRASTKVITGDTKVNFPVQICFRMPKAIDSQVVIDEEGAEALQGQGDGLIKSPEYMDRVVRFQGFYKA</sequence>
<dbReference type="InterPro" id="IPR027417">
    <property type="entry name" value="P-loop_NTPase"/>
</dbReference>
<dbReference type="InterPro" id="IPR038726">
    <property type="entry name" value="PDDEXK_AddAB-type"/>
</dbReference>
<evidence type="ECO:0000256" key="3">
    <source>
        <dbReference type="ARBA" id="ARBA00022840"/>
    </source>
</evidence>
<evidence type="ECO:0000256" key="4">
    <source>
        <dbReference type="ARBA" id="ARBA00023125"/>
    </source>
</evidence>
<dbReference type="SUPFAM" id="SSF52540">
    <property type="entry name" value="P-loop containing nucleoside triphosphate hydrolases"/>
    <property type="match status" value="1"/>
</dbReference>
<gene>
    <name evidence="7" type="ORF">IAB99_05420</name>
</gene>
<evidence type="ECO:0000313" key="7">
    <source>
        <dbReference type="EMBL" id="MBO8467187.1"/>
    </source>
</evidence>
<keyword evidence="2 5" id="KW-0547">Nucleotide-binding</keyword>
<comment type="caution">
    <text evidence="7">The sequence shown here is derived from an EMBL/GenBank/DDBJ whole genome shotgun (WGS) entry which is preliminary data.</text>
</comment>
<dbReference type="Pfam" id="PF17854">
    <property type="entry name" value="FtsK_alpha"/>
    <property type="match status" value="1"/>
</dbReference>
<comment type="similarity">
    <text evidence="1">Belongs to the FtsK/SpoIIIE/SftA family.</text>
</comment>
<name>A0A9D9I7H1_9BACT</name>
<protein>
    <submittedName>
        <fullName evidence="7">PD-(D/E)XK nuclease family protein</fullName>
    </submittedName>
</protein>
<dbReference type="Gene3D" id="3.90.320.10">
    <property type="match status" value="1"/>
</dbReference>
<keyword evidence="3 5" id="KW-0067">ATP-binding</keyword>
<evidence type="ECO:0000256" key="5">
    <source>
        <dbReference type="PROSITE-ProRule" id="PRU00289"/>
    </source>
</evidence>
<feature type="binding site" evidence="5">
    <location>
        <begin position="483"/>
        <end position="490"/>
    </location>
    <ligand>
        <name>ATP</name>
        <dbReference type="ChEBI" id="CHEBI:30616"/>
    </ligand>
</feature>
<dbReference type="GO" id="GO:0003677">
    <property type="term" value="F:DNA binding"/>
    <property type="evidence" value="ECO:0007669"/>
    <property type="project" value="UniProtKB-KW"/>
</dbReference>
<dbReference type="Proteomes" id="UP000823660">
    <property type="component" value="Unassembled WGS sequence"/>
</dbReference>
<dbReference type="InterPro" id="IPR041027">
    <property type="entry name" value="FtsK_alpha"/>
</dbReference>
<proteinExistence type="inferred from homology"/>
<dbReference type="InterPro" id="IPR002789">
    <property type="entry name" value="HerA_central"/>
</dbReference>
<evidence type="ECO:0000256" key="1">
    <source>
        <dbReference type="ARBA" id="ARBA00006474"/>
    </source>
</evidence>
<reference evidence="7" key="1">
    <citation type="submission" date="2020-10" db="EMBL/GenBank/DDBJ databases">
        <authorList>
            <person name="Gilroy R."/>
        </authorList>
    </citation>
    <scope>NUCLEOTIDE SEQUENCE</scope>
    <source>
        <strain evidence="7">B1-15692</strain>
    </source>
</reference>
<dbReference type="CDD" id="cd01127">
    <property type="entry name" value="TrwB_TraG_TraD_VirD4"/>
    <property type="match status" value="1"/>
</dbReference>
<dbReference type="PANTHER" id="PTHR22683:SF41">
    <property type="entry name" value="DNA TRANSLOCASE FTSK"/>
    <property type="match status" value="1"/>
</dbReference>
<dbReference type="GO" id="GO:0005524">
    <property type="term" value="F:ATP binding"/>
    <property type="evidence" value="ECO:0007669"/>
    <property type="project" value="UniProtKB-UniRule"/>
</dbReference>
<dbReference type="Gene3D" id="3.30.980.40">
    <property type="match status" value="1"/>
</dbReference>
<dbReference type="Pfam" id="PF12705">
    <property type="entry name" value="PDDEXK_1"/>
    <property type="match status" value="1"/>
</dbReference>
<dbReference type="InterPro" id="IPR002543">
    <property type="entry name" value="FtsK_dom"/>
</dbReference>
<dbReference type="EMBL" id="JADIMH010000031">
    <property type="protein sequence ID" value="MBO8467187.1"/>
    <property type="molecule type" value="Genomic_DNA"/>
</dbReference>
<dbReference type="Gene3D" id="3.40.50.300">
    <property type="entry name" value="P-loop containing nucleotide triphosphate hydrolases"/>
    <property type="match status" value="2"/>
</dbReference>
<dbReference type="InterPro" id="IPR011604">
    <property type="entry name" value="PDDEXK-like_dom_sf"/>
</dbReference>
<dbReference type="InterPro" id="IPR050206">
    <property type="entry name" value="FtsK/SpoIIIE/SftA"/>
</dbReference>